<reference evidence="2" key="1">
    <citation type="journal article" date="2013" name="Genetics">
        <title>The draft genome and transcriptome of Panagrellus redivivus are shaped by the harsh demands of a free-living lifestyle.</title>
        <authorList>
            <person name="Srinivasan J."/>
            <person name="Dillman A.R."/>
            <person name="Macchietto M.G."/>
            <person name="Heikkinen L."/>
            <person name="Lakso M."/>
            <person name="Fracchia K.M."/>
            <person name="Antoshechkin I."/>
            <person name="Mortazavi A."/>
            <person name="Wong G."/>
            <person name="Sternberg P.W."/>
        </authorList>
    </citation>
    <scope>NUCLEOTIDE SEQUENCE [LARGE SCALE GENOMIC DNA]</scope>
    <source>
        <strain evidence="2">MT8872</strain>
    </source>
</reference>
<evidence type="ECO:0000313" key="3">
    <source>
        <dbReference type="WBParaSite" id="Pan_g2669.t1"/>
    </source>
</evidence>
<dbReference type="InterPro" id="IPR051869">
    <property type="entry name" value="STARD3"/>
</dbReference>
<dbReference type="GO" id="GO:0005765">
    <property type="term" value="C:lysosomal membrane"/>
    <property type="evidence" value="ECO:0007669"/>
    <property type="project" value="TreeGrafter"/>
</dbReference>
<sequence length="376" mass="42987">MTTINLYGVKDYIEDEKYVDSVETAKKTFKEAFALYTDDGFESFDGWKRESQTAQHSVYSRQMSYGKLFALKSAIAKPLETVFAERWHGLDSVANWNNNIEFSSTVKKLSSHIDIAHYANRDVLMVKSRAVRIWRKIDGDYYLIVRSTDVDDVPPSDRVRAIIHMGAGRFRQDPNDPDQTRRVTKCYPGTTNVGTFFVLYVIFPFGVLPYGTKGRLEELTTPIELISLENAIQGKIGKNVTMRPNRRVVCVDGAGTSILIIHVRLTSLTSERLLQVCTACETFFVREFTINNCHFDEYAFAWFSTTYELNRFILVNSTIVDYCNFNTILEPLRKAKLVHIRAPVLDAIAPTISNLHWTRLEELSVQPTIISPPQVR</sequence>
<dbReference type="Pfam" id="PF01852">
    <property type="entry name" value="START"/>
    <property type="match status" value="1"/>
</dbReference>
<dbReference type="InterPro" id="IPR023393">
    <property type="entry name" value="START-like_dom_sf"/>
</dbReference>
<dbReference type="GO" id="GO:0005789">
    <property type="term" value="C:endoplasmic reticulum membrane"/>
    <property type="evidence" value="ECO:0007669"/>
    <property type="project" value="TreeGrafter"/>
</dbReference>
<organism evidence="2 3">
    <name type="scientific">Panagrellus redivivus</name>
    <name type="common">Microworm</name>
    <dbReference type="NCBI Taxonomy" id="6233"/>
    <lineage>
        <taxon>Eukaryota</taxon>
        <taxon>Metazoa</taxon>
        <taxon>Ecdysozoa</taxon>
        <taxon>Nematoda</taxon>
        <taxon>Chromadorea</taxon>
        <taxon>Rhabditida</taxon>
        <taxon>Tylenchina</taxon>
        <taxon>Panagrolaimomorpha</taxon>
        <taxon>Panagrolaimoidea</taxon>
        <taxon>Panagrolaimidae</taxon>
        <taxon>Panagrellus</taxon>
    </lineage>
</organism>
<evidence type="ECO:0000259" key="1">
    <source>
        <dbReference type="Pfam" id="PF01852"/>
    </source>
</evidence>
<keyword evidence="2" id="KW-1185">Reference proteome</keyword>
<dbReference type="GO" id="GO:0031902">
    <property type="term" value="C:late endosome membrane"/>
    <property type="evidence" value="ECO:0007669"/>
    <property type="project" value="TreeGrafter"/>
</dbReference>
<reference evidence="3" key="2">
    <citation type="submission" date="2020-10" db="UniProtKB">
        <authorList>
            <consortium name="WormBaseParasite"/>
        </authorList>
    </citation>
    <scope>IDENTIFICATION</scope>
</reference>
<dbReference type="PANTHER" id="PTHR46121:SF3">
    <property type="entry name" value="STEROIDOGENIC ACUTE REGULATORY-LIKE PROTEIN 1"/>
    <property type="match status" value="1"/>
</dbReference>
<protein>
    <submittedName>
        <fullName evidence="3">START domain-containing protein</fullName>
    </submittedName>
</protein>
<dbReference type="GO" id="GO:0099044">
    <property type="term" value="P:vesicle tethering to endoplasmic reticulum"/>
    <property type="evidence" value="ECO:0007669"/>
    <property type="project" value="TreeGrafter"/>
</dbReference>
<proteinExistence type="predicted"/>
<dbReference type="Gene3D" id="3.30.530.20">
    <property type="match status" value="1"/>
</dbReference>
<dbReference type="PANTHER" id="PTHR46121">
    <property type="entry name" value="STEROIDOGENIC ACUTE REGULATORY PROTEIN-LIKE"/>
    <property type="match status" value="1"/>
</dbReference>
<dbReference type="SUPFAM" id="SSF55961">
    <property type="entry name" value="Bet v1-like"/>
    <property type="match status" value="1"/>
</dbReference>
<accession>A0A7E4VRW6</accession>
<dbReference type="GO" id="GO:0008289">
    <property type="term" value="F:lipid binding"/>
    <property type="evidence" value="ECO:0007669"/>
    <property type="project" value="InterPro"/>
</dbReference>
<dbReference type="InterPro" id="IPR002913">
    <property type="entry name" value="START_lipid-bd_dom"/>
</dbReference>
<evidence type="ECO:0000313" key="2">
    <source>
        <dbReference type="Proteomes" id="UP000492821"/>
    </source>
</evidence>
<dbReference type="WBParaSite" id="Pan_g2669.t1">
    <property type="protein sequence ID" value="Pan_g2669.t1"/>
    <property type="gene ID" value="Pan_g2669"/>
</dbReference>
<dbReference type="GO" id="GO:0140284">
    <property type="term" value="C:endoplasmic reticulum-endosome membrane contact site"/>
    <property type="evidence" value="ECO:0007669"/>
    <property type="project" value="TreeGrafter"/>
</dbReference>
<dbReference type="Proteomes" id="UP000492821">
    <property type="component" value="Unassembled WGS sequence"/>
</dbReference>
<name>A0A7E4VRW6_PANRE</name>
<feature type="domain" description="START" evidence="1">
    <location>
        <begin position="42"/>
        <end position="177"/>
    </location>
</feature>
<dbReference type="AlphaFoldDB" id="A0A7E4VRW6"/>